<dbReference type="Gene3D" id="3.40.50.1820">
    <property type="entry name" value="alpha/beta hydrolase"/>
    <property type="match status" value="1"/>
</dbReference>
<dbReference type="KEGG" id="pbap:Pla133_14640"/>
<keyword evidence="3" id="KW-1185">Reference proteome</keyword>
<gene>
    <name evidence="2" type="ORF">Pla133_14640</name>
</gene>
<sequence length="476" mass="52262">MPRGPTSVPISLQSVNNPMGIRITFQQTSVLLATCLGLGAMAPRTAEAACATSRPDAVDAVLVSVDESWSNLAGSDLSSAPYRDKARLVADLEQMLERERAKERDRKRLDKALAKRAGEVNEPGLTWRLHELRARVLAPIDADGARDALEDALATYPQVDYVQPFKQSSFHHLLVELASSTLKGDDPEAARELLVSTVRDDVRLQAFYPEPLERLYIEEGRAAELHELLEALASAAEPRLPELARELRARPPLDARYCGGDPEQLYLVLGADAEVQGPRQLVVIMAGGSGQALDFLPWLRQLTEPLTDRYLFAVLSAPVWSDEQAAQVVWVTERTKREYRARFAVEDFARGVAAELRAADGNLDRAFLFAWSSGGPATYATVLDRDNTFAGAYVLSSVFKPEQLDLRRASDRRFFLEQGRSDTVTAFRFAQEAATTLADAGAAVRLAPFDGGHGFAMPDPAASLERALAWLVEDSD</sequence>
<protein>
    <recommendedName>
        <fullName evidence="4">Alpha/beta hydrolase family protein</fullName>
    </recommendedName>
</protein>
<accession>A0A518BHI6</accession>
<evidence type="ECO:0000313" key="3">
    <source>
        <dbReference type="Proteomes" id="UP000316921"/>
    </source>
</evidence>
<proteinExistence type="predicted"/>
<dbReference type="SUPFAM" id="SSF53474">
    <property type="entry name" value="alpha/beta-Hydrolases"/>
    <property type="match status" value="1"/>
</dbReference>
<evidence type="ECO:0000256" key="1">
    <source>
        <dbReference type="SAM" id="Coils"/>
    </source>
</evidence>
<reference evidence="2 3" key="1">
    <citation type="submission" date="2019-02" db="EMBL/GenBank/DDBJ databases">
        <title>Deep-cultivation of Planctomycetes and their phenomic and genomic characterization uncovers novel biology.</title>
        <authorList>
            <person name="Wiegand S."/>
            <person name="Jogler M."/>
            <person name="Boedeker C."/>
            <person name="Pinto D."/>
            <person name="Vollmers J."/>
            <person name="Rivas-Marin E."/>
            <person name="Kohn T."/>
            <person name="Peeters S.H."/>
            <person name="Heuer A."/>
            <person name="Rast P."/>
            <person name="Oberbeckmann S."/>
            <person name="Bunk B."/>
            <person name="Jeske O."/>
            <person name="Meyerdierks A."/>
            <person name="Storesund J.E."/>
            <person name="Kallscheuer N."/>
            <person name="Luecker S."/>
            <person name="Lage O.M."/>
            <person name="Pohl T."/>
            <person name="Merkel B.J."/>
            <person name="Hornburger P."/>
            <person name="Mueller R.-W."/>
            <person name="Bruemmer F."/>
            <person name="Labrenz M."/>
            <person name="Spormann A.M."/>
            <person name="Op den Camp H."/>
            <person name="Overmann J."/>
            <person name="Amann R."/>
            <person name="Jetten M.S.M."/>
            <person name="Mascher T."/>
            <person name="Medema M.H."/>
            <person name="Devos D.P."/>
            <person name="Kaster A.-K."/>
            <person name="Ovreas L."/>
            <person name="Rohde M."/>
            <person name="Galperin M.Y."/>
            <person name="Jogler C."/>
        </authorList>
    </citation>
    <scope>NUCLEOTIDE SEQUENCE [LARGE SCALE GENOMIC DNA]</scope>
    <source>
        <strain evidence="2 3">Pla133</strain>
    </source>
</reference>
<dbReference type="AlphaFoldDB" id="A0A518BHI6"/>
<dbReference type="EMBL" id="CP036287">
    <property type="protein sequence ID" value="QDU66393.1"/>
    <property type="molecule type" value="Genomic_DNA"/>
</dbReference>
<evidence type="ECO:0008006" key="4">
    <source>
        <dbReference type="Google" id="ProtNLM"/>
    </source>
</evidence>
<organism evidence="2 3">
    <name type="scientific">Engelhardtia mirabilis</name>
    <dbReference type="NCBI Taxonomy" id="2528011"/>
    <lineage>
        <taxon>Bacteria</taxon>
        <taxon>Pseudomonadati</taxon>
        <taxon>Planctomycetota</taxon>
        <taxon>Planctomycetia</taxon>
        <taxon>Planctomycetia incertae sedis</taxon>
        <taxon>Engelhardtia</taxon>
    </lineage>
</organism>
<keyword evidence="1" id="KW-0175">Coiled coil</keyword>
<dbReference type="Proteomes" id="UP000316921">
    <property type="component" value="Chromosome"/>
</dbReference>
<feature type="coiled-coil region" evidence="1">
    <location>
        <begin position="82"/>
        <end position="112"/>
    </location>
</feature>
<evidence type="ECO:0000313" key="2">
    <source>
        <dbReference type="EMBL" id="QDU66393.1"/>
    </source>
</evidence>
<dbReference type="InterPro" id="IPR029058">
    <property type="entry name" value="AB_hydrolase_fold"/>
</dbReference>
<name>A0A518BHI6_9BACT</name>